<sequence length="169" mass="20060">MTLERRIARVFNLTDDNWMKHANPWSVWTRYSVLPLIVFAFWSRLWIGWWCLIPAGAALLWVFLNPIVFNRPKSTKNWASKAVLGERVYLNRDIVEIPVIHDTPLYKILNTISFTGVMIATWAIIYYSIWGAVLGVALAYLGKSWYLDRMVWLYEMMKSRDAEYQKWDY</sequence>
<evidence type="ECO:0000313" key="2">
    <source>
        <dbReference type="EMBL" id="SCZ64079.1"/>
    </source>
</evidence>
<dbReference type="OrthoDB" id="1442233at2"/>
<dbReference type="EMBL" id="FMWG01000005">
    <property type="protein sequence ID" value="SCZ64079.1"/>
    <property type="molecule type" value="Genomic_DNA"/>
</dbReference>
<dbReference type="RefSeq" id="WP_090218538.1">
    <property type="nucleotide sequence ID" value="NZ_FMWG01000005.1"/>
</dbReference>
<gene>
    <name evidence="2" type="ORF">SAMN04488118_105184</name>
</gene>
<name>A0A1G5QSK2_9RHOB</name>
<organism evidence="2 3">
    <name type="scientific">Epibacterium ulvae</name>
    <dbReference type="NCBI Taxonomy" id="1156985"/>
    <lineage>
        <taxon>Bacteria</taxon>
        <taxon>Pseudomonadati</taxon>
        <taxon>Pseudomonadota</taxon>
        <taxon>Alphaproteobacteria</taxon>
        <taxon>Rhodobacterales</taxon>
        <taxon>Roseobacteraceae</taxon>
        <taxon>Epibacterium</taxon>
    </lineage>
</organism>
<keyword evidence="1" id="KW-0472">Membrane</keyword>
<evidence type="ECO:0000256" key="1">
    <source>
        <dbReference type="SAM" id="Phobius"/>
    </source>
</evidence>
<keyword evidence="1" id="KW-0812">Transmembrane</keyword>
<feature type="transmembrane region" description="Helical" evidence="1">
    <location>
        <begin position="119"/>
        <end position="141"/>
    </location>
</feature>
<dbReference type="Pfam" id="PF20358">
    <property type="entry name" value="DUF6653"/>
    <property type="match status" value="1"/>
</dbReference>
<dbReference type="AlphaFoldDB" id="A0A1G5QSK2"/>
<accession>A0A1G5QSK2</accession>
<dbReference type="Proteomes" id="UP000198767">
    <property type="component" value="Unassembled WGS sequence"/>
</dbReference>
<keyword evidence="1" id="KW-1133">Transmembrane helix</keyword>
<dbReference type="InterPro" id="IPR046595">
    <property type="entry name" value="DUF6653"/>
</dbReference>
<reference evidence="2 3" key="1">
    <citation type="submission" date="2016-10" db="EMBL/GenBank/DDBJ databases">
        <authorList>
            <person name="de Groot N.N."/>
        </authorList>
    </citation>
    <scope>NUCLEOTIDE SEQUENCE [LARGE SCALE GENOMIC DNA]</scope>
    <source>
        <strain evidence="2 3">U95</strain>
    </source>
</reference>
<proteinExistence type="predicted"/>
<evidence type="ECO:0000313" key="3">
    <source>
        <dbReference type="Proteomes" id="UP000198767"/>
    </source>
</evidence>
<protein>
    <submittedName>
        <fullName evidence="2">Uncharacterized protein</fullName>
    </submittedName>
</protein>
<keyword evidence="3" id="KW-1185">Reference proteome</keyword>
<feature type="transmembrane region" description="Helical" evidence="1">
    <location>
        <begin position="49"/>
        <end position="69"/>
    </location>
</feature>